<protein>
    <submittedName>
        <fullName evidence="7">MFS transporter</fullName>
    </submittedName>
</protein>
<feature type="transmembrane region" description="Helical" evidence="5">
    <location>
        <begin position="304"/>
        <end position="325"/>
    </location>
</feature>
<dbReference type="GO" id="GO:0022857">
    <property type="term" value="F:transmembrane transporter activity"/>
    <property type="evidence" value="ECO:0007669"/>
    <property type="project" value="InterPro"/>
</dbReference>
<dbReference type="PANTHER" id="PTHR23526">
    <property type="entry name" value="INTEGRAL MEMBRANE TRANSPORT PROTEIN-RELATED"/>
    <property type="match status" value="1"/>
</dbReference>
<evidence type="ECO:0000256" key="3">
    <source>
        <dbReference type="ARBA" id="ARBA00023136"/>
    </source>
</evidence>
<evidence type="ECO:0000256" key="1">
    <source>
        <dbReference type="ARBA" id="ARBA00022692"/>
    </source>
</evidence>
<proteinExistence type="predicted"/>
<dbReference type="RefSeq" id="WP_200343630.1">
    <property type="nucleotide sequence ID" value="NZ_NRSJ01000001.1"/>
</dbReference>
<feature type="transmembrane region" description="Helical" evidence="5">
    <location>
        <begin position="273"/>
        <end position="292"/>
    </location>
</feature>
<dbReference type="PANTHER" id="PTHR23526:SF1">
    <property type="entry name" value="MAJOR FACILITATOR SUPERFAMILY MFS_1"/>
    <property type="match status" value="1"/>
</dbReference>
<dbReference type="AlphaFoldDB" id="A0AAJ0X7D7"/>
<feature type="transmembrane region" description="Helical" evidence="5">
    <location>
        <begin position="217"/>
        <end position="239"/>
    </location>
</feature>
<dbReference type="InterPro" id="IPR020846">
    <property type="entry name" value="MFS_dom"/>
</dbReference>
<dbReference type="Pfam" id="PF07690">
    <property type="entry name" value="MFS_1"/>
    <property type="match status" value="1"/>
</dbReference>
<keyword evidence="1 5" id="KW-0812">Transmembrane</keyword>
<dbReference type="InterPro" id="IPR011701">
    <property type="entry name" value="MFS"/>
</dbReference>
<evidence type="ECO:0000313" key="8">
    <source>
        <dbReference type="Proteomes" id="UP001296776"/>
    </source>
</evidence>
<evidence type="ECO:0000256" key="5">
    <source>
        <dbReference type="SAM" id="Phobius"/>
    </source>
</evidence>
<feature type="transmembrane region" description="Helical" evidence="5">
    <location>
        <begin position="399"/>
        <end position="420"/>
    </location>
</feature>
<dbReference type="InterPro" id="IPR052528">
    <property type="entry name" value="Sugar_transport-like"/>
</dbReference>
<organism evidence="7 8">
    <name type="scientific">Halochromatium glycolicum</name>
    <dbReference type="NCBI Taxonomy" id="85075"/>
    <lineage>
        <taxon>Bacteria</taxon>
        <taxon>Pseudomonadati</taxon>
        <taxon>Pseudomonadota</taxon>
        <taxon>Gammaproteobacteria</taxon>
        <taxon>Chromatiales</taxon>
        <taxon>Chromatiaceae</taxon>
        <taxon>Halochromatium</taxon>
    </lineage>
</organism>
<keyword evidence="8" id="KW-1185">Reference proteome</keyword>
<feature type="transmembrane region" description="Helical" evidence="5">
    <location>
        <begin position="186"/>
        <end position="205"/>
    </location>
</feature>
<feature type="transmembrane region" description="Helical" evidence="5">
    <location>
        <begin position="121"/>
        <end position="141"/>
    </location>
</feature>
<dbReference type="Proteomes" id="UP001296776">
    <property type="component" value="Unassembled WGS sequence"/>
</dbReference>
<reference evidence="7" key="1">
    <citation type="submission" date="2017-08" db="EMBL/GenBank/DDBJ databases">
        <authorList>
            <person name="Imhoff J.F."/>
            <person name="Rahn T."/>
            <person name="Kuenzel S."/>
            <person name="Neulinger S.C."/>
        </authorList>
    </citation>
    <scope>NUCLEOTIDE SEQUENCE</scope>
    <source>
        <strain evidence="7">DSM 11080</strain>
    </source>
</reference>
<evidence type="ECO:0000256" key="2">
    <source>
        <dbReference type="ARBA" id="ARBA00022989"/>
    </source>
</evidence>
<feature type="transmembrane region" description="Helical" evidence="5">
    <location>
        <begin position="75"/>
        <end position="96"/>
    </location>
</feature>
<keyword evidence="2 5" id="KW-1133">Transmembrane helix</keyword>
<evidence type="ECO:0000259" key="6">
    <source>
        <dbReference type="PROSITE" id="PS50850"/>
    </source>
</evidence>
<dbReference type="SUPFAM" id="SSF103473">
    <property type="entry name" value="MFS general substrate transporter"/>
    <property type="match status" value="1"/>
</dbReference>
<feature type="transmembrane region" description="Helical" evidence="5">
    <location>
        <begin position="332"/>
        <end position="352"/>
    </location>
</feature>
<dbReference type="EMBL" id="NRSJ01000001">
    <property type="protein sequence ID" value="MBK1703024.1"/>
    <property type="molecule type" value="Genomic_DNA"/>
</dbReference>
<feature type="region of interest" description="Disordered" evidence="4">
    <location>
        <begin position="1"/>
        <end position="23"/>
    </location>
</feature>
<dbReference type="InterPro" id="IPR036259">
    <property type="entry name" value="MFS_trans_sf"/>
</dbReference>
<accession>A0AAJ0X7D7</accession>
<feature type="transmembrane region" description="Helical" evidence="5">
    <location>
        <begin position="358"/>
        <end position="378"/>
    </location>
</feature>
<evidence type="ECO:0000256" key="4">
    <source>
        <dbReference type="SAM" id="MobiDB-lite"/>
    </source>
</evidence>
<feature type="transmembrane region" description="Helical" evidence="5">
    <location>
        <begin position="147"/>
        <end position="166"/>
    </location>
</feature>
<dbReference type="Gene3D" id="1.20.1250.20">
    <property type="entry name" value="MFS general substrate transporter like domains"/>
    <property type="match status" value="1"/>
</dbReference>
<feature type="transmembrane region" description="Helical" evidence="5">
    <location>
        <begin position="426"/>
        <end position="446"/>
    </location>
</feature>
<name>A0AAJ0X7D7_9GAMM</name>
<keyword evidence="3 5" id="KW-0472">Membrane</keyword>
<reference evidence="7" key="2">
    <citation type="journal article" date="2020" name="Microorganisms">
        <title>Osmotic Adaptation and Compatible Solute Biosynthesis of Phototrophic Bacteria as Revealed from Genome Analyses.</title>
        <authorList>
            <person name="Imhoff J.F."/>
            <person name="Rahn T."/>
            <person name="Kunzel S."/>
            <person name="Keller A."/>
            <person name="Neulinger S.C."/>
        </authorList>
    </citation>
    <scope>NUCLEOTIDE SEQUENCE</scope>
    <source>
        <strain evidence="7">DSM 11080</strain>
    </source>
</reference>
<comment type="caution">
    <text evidence="7">The sequence shown here is derived from an EMBL/GenBank/DDBJ whole genome shotgun (WGS) entry which is preliminary data.</text>
</comment>
<gene>
    <name evidence="7" type="ORF">CKO40_00265</name>
</gene>
<evidence type="ECO:0000313" key="7">
    <source>
        <dbReference type="EMBL" id="MBK1703024.1"/>
    </source>
</evidence>
<feature type="domain" description="Major facilitator superfamily (MFS) profile" evidence="6">
    <location>
        <begin position="267"/>
        <end position="453"/>
    </location>
</feature>
<dbReference type="PROSITE" id="PS50850">
    <property type="entry name" value="MFS"/>
    <property type="match status" value="1"/>
</dbReference>
<sequence>MNDHAPISAETANPDQRDRSPLNSLYDLVTGDEDARVCKDIPSESCNDQPRNFFTYLSANLLTKVADELASAKLILPWLIGWLGAPALLVGLLVPIREAGVLVPQLAVAAYIRRLPLRKGVWIIGSLASAAALALMAWVAATLSGAVAGWVVVGLLVVFSLARGLCSVSAKDVLGKTVSKSRRGNLMGLSAGIAGALILGLGLLLKLIDDSRTDALLFVVLLGGAAMLFALAAGVFTLIREQPGATEGGGNALTAAIESIGLLRTDALFRRFVLVRIALLSVALAPPFYVLLAQQASGSDLGALGLLIIASGLASTLSAPVWGRLSDRSARLVMVLAAAGAGLLGLITWALIEFQAPLLGGYGFALLFLLLGVAHAGVRLGRKVYLVDMASSETRAAMVAVSNTVIGVVMLLGGLVGVLGDLYGTAFVILVLGLAALGAVVSALRLKEVSEPE</sequence>